<feature type="transmembrane region" description="Helical" evidence="8">
    <location>
        <begin position="616"/>
        <end position="633"/>
    </location>
</feature>
<keyword evidence="7 8" id="KW-0472">Membrane</keyword>
<reference evidence="9 10" key="1">
    <citation type="submission" date="2020-08" db="EMBL/GenBank/DDBJ databases">
        <title>Genomic Encyclopedia of Type Strains, Phase IV (KMG-IV): sequencing the most valuable type-strain genomes for metagenomic binning, comparative biology and taxonomic classification.</title>
        <authorList>
            <person name="Goeker M."/>
        </authorList>
    </citation>
    <scope>NUCLEOTIDE SEQUENCE [LARGE SCALE GENOMIC DNA]</scope>
    <source>
        <strain evidence="9 10">DSM 101730</strain>
    </source>
</reference>
<evidence type="ECO:0000313" key="9">
    <source>
        <dbReference type="EMBL" id="MBB5222773.1"/>
    </source>
</evidence>
<dbReference type="RefSeq" id="WP_184150187.1">
    <property type="nucleotide sequence ID" value="NZ_JACHFM010000002.1"/>
</dbReference>
<dbReference type="GO" id="GO:0022857">
    <property type="term" value="F:transmembrane transporter activity"/>
    <property type="evidence" value="ECO:0007669"/>
    <property type="project" value="InterPro"/>
</dbReference>
<dbReference type="CDD" id="cd06579">
    <property type="entry name" value="TM_PBP1_transp_AraH_like"/>
    <property type="match status" value="2"/>
</dbReference>
<dbReference type="EMBL" id="JACHFM010000002">
    <property type="protein sequence ID" value="MBB5222773.1"/>
    <property type="molecule type" value="Genomic_DNA"/>
</dbReference>
<evidence type="ECO:0000256" key="6">
    <source>
        <dbReference type="ARBA" id="ARBA00022989"/>
    </source>
</evidence>
<feature type="transmembrane region" description="Helical" evidence="8">
    <location>
        <begin position="662"/>
        <end position="680"/>
    </location>
</feature>
<proteinExistence type="predicted"/>
<feature type="transmembrane region" description="Helical" evidence="8">
    <location>
        <begin position="383"/>
        <end position="403"/>
    </location>
</feature>
<feature type="transmembrane region" description="Helical" evidence="8">
    <location>
        <begin position="21"/>
        <end position="40"/>
    </location>
</feature>
<feature type="transmembrane region" description="Helical" evidence="8">
    <location>
        <begin position="107"/>
        <end position="127"/>
    </location>
</feature>
<keyword evidence="5 8" id="KW-0812">Transmembrane</keyword>
<keyword evidence="3" id="KW-1003">Cell membrane</keyword>
<feature type="transmembrane region" description="Helical" evidence="8">
    <location>
        <begin position="279"/>
        <end position="296"/>
    </location>
</feature>
<evidence type="ECO:0000256" key="5">
    <source>
        <dbReference type="ARBA" id="ARBA00022692"/>
    </source>
</evidence>
<feature type="transmembrane region" description="Helical" evidence="8">
    <location>
        <begin position="638"/>
        <end position="656"/>
    </location>
</feature>
<feature type="transmembrane region" description="Helical" evidence="8">
    <location>
        <begin position="583"/>
        <end position="604"/>
    </location>
</feature>
<keyword evidence="10" id="KW-1185">Reference proteome</keyword>
<evidence type="ECO:0000256" key="4">
    <source>
        <dbReference type="ARBA" id="ARBA00022519"/>
    </source>
</evidence>
<feature type="transmembrane region" description="Helical" evidence="8">
    <location>
        <begin position="134"/>
        <end position="152"/>
    </location>
</feature>
<dbReference type="Proteomes" id="UP000549457">
    <property type="component" value="Unassembled WGS sequence"/>
</dbReference>
<dbReference type="GO" id="GO:0005886">
    <property type="term" value="C:plasma membrane"/>
    <property type="evidence" value="ECO:0007669"/>
    <property type="project" value="UniProtKB-SubCell"/>
</dbReference>
<keyword evidence="2" id="KW-0813">Transport</keyword>
<keyword evidence="6 8" id="KW-1133">Transmembrane helix</keyword>
<accession>A0A840SU18</accession>
<evidence type="ECO:0000256" key="8">
    <source>
        <dbReference type="SAM" id="Phobius"/>
    </source>
</evidence>
<evidence type="ECO:0000313" key="10">
    <source>
        <dbReference type="Proteomes" id="UP000549457"/>
    </source>
</evidence>
<gene>
    <name evidence="9" type="ORF">HNP73_002709</name>
</gene>
<feature type="transmembrane region" description="Helical" evidence="8">
    <location>
        <begin position="172"/>
        <end position="193"/>
    </location>
</feature>
<comment type="caution">
    <text evidence="9">The sequence shown here is derived from an EMBL/GenBank/DDBJ whole genome shotgun (WGS) entry which is preliminary data.</text>
</comment>
<protein>
    <submittedName>
        <fullName evidence="9">Ribose transport system permease protein</fullName>
    </submittedName>
</protein>
<dbReference type="InterPro" id="IPR001851">
    <property type="entry name" value="ABC_transp_permease"/>
</dbReference>
<dbReference type="AlphaFoldDB" id="A0A840SU18"/>
<feature type="transmembrane region" description="Helical" evidence="8">
    <location>
        <begin position="440"/>
        <end position="457"/>
    </location>
</feature>
<dbReference type="Pfam" id="PF02653">
    <property type="entry name" value="BPD_transp_2"/>
    <property type="match status" value="2"/>
</dbReference>
<dbReference type="PANTHER" id="PTHR32196:SF21">
    <property type="entry name" value="ABC TRANSPORTER PERMEASE PROTEIN YPHD-RELATED"/>
    <property type="match status" value="1"/>
</dbReference>
<feature type="transmembrane region" description="Helical" evidence="8">
    <location>
        <begin position="255"/>
        <end position="272"/>
    </location>
</feature>
<sequence length="686" mass="70545">MTVPASIPTRPGWRRHLGRSRGAIIAGAVFLLLLGLVDWVGAGPLTYFDVSFLASGGATLALAAIGQTLVILSGGFDLSAGAVISLVNATLASHMDPMAMDASVPLWTLAGIAIGCAVGAFNGFFIAVLRLQPIVVTLSTMFILQGVTLLVMEKPGGMISPSLGAFYLGDAVPGWLPMPVVVIGVVLLLWAWLKGTRFGTALYATGSDPEAAAAQGLNVTLTRFLTYVIAGGCYGLAGVFISAQTGSGDPLVGNPLLLSLFAAVVVGGTRLGGGQGGPLGTVFGAYVLMMVVNILLVLNVSAYYSTIAEGTILMLAVLAGSLSRDAPLATHLRALRSWASARAAGTLPSALPATDRRLRLPAGSARTATLPSYLSRHAETLRFAIPAYVCLILVVAVTQAWLGAAVFSWNYWNALLVLSSFLAVLALGQGAVILTGGLDLSVPWTIGLSGILLAGIVNGSDAALLYALPFVLILAVIIGLANGIGIVWLGVSPIVMTLATNGVLQGVALLYSQGTPAGFSSPMLRWLMTGKLLGLTPVVLALALFIVLATTLLGRTPFGRRVYGIGNGLRAARISGIPVERTLILVYVLSAVCAALVGVMLTGFSGQASLGMGDDYLLPSIAVVVVGGTLITGGRGHYLGMLGGVLLLTALQMLLAGTTLPYATRAIVYGLVILGAVLALREKRSH</sequence>
<feature type="transmembrane region" description="Helical" evidence="8">
    <location>
        <begin position="78"/>
        <end position="95"/>
    </location>
</feature>
<organism evidence="9 10">
    <name type="scientific">Amaricoccus macauensis</name>
    <dbReference type="NCBI Taxonomy" id="57001"/>
    <lineage>
        <taxon>Bacteria</taxon>
        <taxon>Pseudomonadati</taxon>
        <taxon>Pseudomonadota</taxon>
        <taxon>Alphaproteobacteria</taxon>
        <taxon>Rhodobacterales</taxon>
        <taxon>Paracoccaceae</taxon>
        <taxon>Amaricoccus</taxon>
    </lineage>
</organism>
<keyword evidence="4" id="KW-0997">Cell inner membrane</keyword>
<feature type="transmembrane region" description="Helical" evidence="8">
    <location>
        <begin position="409"/>
        <end position="428"/>
    </location>
</feature>
<dbReference type="PANTHER" id="PTHR32196">
    <property type="entry name" value="ABC TRANSPORTER PERMEASE PROTEIN YPHD-RELATED-RELATED"/>
    <property type="match status" value="1"/>
</dbReference>
<name>A0A840SU18_9RHOB</name>
<evidence type="ECO:0000256" key="1">
    <source>
        <dbReference type="ARBA" id="ARBA00004651"/>
    </source>
</evidence>
<comment type="subcellular location">
    <subcellularLocation>
        <location evidence="1">Cell membrane</location>
        <topology evidence="1">Multi-pass membrane protein</topology>
    </subcellularLocation>
</comment>
<feature type="transmembrane region" description="Helical" evidence="8">
    <location>
        <begin position="532"/>
        <end position="553"/>
    </location>
</feature>
<feature type="transmembrane region" description="Helical" evidence="8">
    <location>
        <begin position="52"/>
        <end position="71"/>
    </location>
</feature>
<feature type="transmembrane region" description="Helical" evidence="8">
    <location>
        <begin position="224"/>
        <end position="243"/>
    </location>
</feature>
<evidence type="ECO:0000256" key="2">
    <source>
        <dbReference type="ARBA" id="ARBA00022448"/>
    </source>
</evidence>
<evidence type="ECO:0000256" key="7">
    <source>
        <dbReference type="ARBA" id="ARBA00023136"/>
    </source>
</evidence>
<evidence type="ECO:0000256" key="3">
    <source>
        <dbReference type="ARBA" id="ARBA00022475"/>
    </source>
</evidence>
<feature type="transmembrane region" description="Helical" evidence="8">
    <location>
        <begin position="463"/>
        <end position="481"/>
    </location>
</feature>